<feature type="non-terminal residue" evidence="2">
    <location>
        <position position="69"/>
    </location>
</feature>
<feature type="compositionally biased region" description="Acidic residues" evidence="1">
    <location>
        <begin position="41"/>
        <end position="69"/>
    </location>
</feature>
<gene>
    <name evidence="2" type="ORF">PIB30_091731</name>
</gene>
<dbReference type="Proteomes" id="UP001341840">
    <property type="component" value="Unassembled WGS sequence"/>
</dbReference>
<accession>A0ABU6ZTM0</accession>
<sequence>MKHVDRGGPSNIAPVDNDPIEVSSDSESELKPKDTIKNLVEMEEEPKEDPEKDPEEEPEEGNQGDEQSD</sequence>
<keyword evidence="3" id="KW-1185">Reference proteome</keyword>
<feature type="region of interest" description="Disordered" evidence="1">
    <location>
        <begin position="1"/>
        <end position="69"/>
    </location>
</feature>
<proteinExistence type="predicted"/>
<organism evidence="2 3">
    <name type="scientific">Stylosanthes scabra</name>
    <dbReference type="NCBI Taxonomy" id="79078"/>
    <lineage>
        <taxon>Eukaryota</taxon>
        <taxon>Viridiplantae</taxon>
        <taxon>Streptophyta</taxon>
        <taxon>Embryophyta</taxon>
        <taxon>Tracheophyta</taxon>
        <taxon>Spermatophyta</taxon>
        <taxon>Magnoliopsida</taxon>
        <taxon>eudicotyledons</taxon>
        <taxon>Gunneridae</taxon>
        <taxon>Pentapetalae</taxon>
        <taxon>rosids</taxon>
        <taxon>fabids</taxon>
        <taxon>Fabales</taxon>
        <taxon>Fabaceae</taxon>
        <taxon>Papilionoideae</taxon>
        <taxon>50 kb inversion clade</taxon>
        <taxon>dalbergioids sensu lato</taxon>
        <taxon>Dalbergieae</taxon>
        <taxon>Pterocarpus clade</taxon>
        <taxon>Stylosanthes</taxon>
    </lineage>
</organism>
<comment type="caution">
    <text evidence="2">The sequence shown here is derived from an EMBL/GenBank/DDBJ whole genome shotgun (WGS) entry which is preliminary data.</text>
</comment>
<reference evidence="2 3" key="1">
    <citation type="journal article" date="2023" name="Plants (Basel)">
        <title>Bridging the Gap: Combining Genomics and Transcriptomics Approaches to Understand Stylosanthes scabra, an Orphan Legume from the Brazilian Caatinga.</title>
        <authorList>
            <person name="Ferreira-Neto J.R.C."/>
            <person name="da Silva M.D."/>
            <person name="Binneck E."/>
            <person name="de Melo N.F."/>
            <person name="da Silva R.H."/>
            <person name="de Melo A.L.T.M."/>
            <person name="Pandolfi V."/>
            <person name="Bustamante F.O."/>
            <person name="Brasileiro-Vidal A.C."/>
            <person name="Benko-Iseppon A.M."/>
        </authorList>
    </citation>
    <scope>NUCLEOTIDE SEQUENCE [LARGE SCALE GENOMIC DNA]</scope>
    <source>
        <tissue evidence="2">Leaves</tissue>
    </source>
</reference>
<name>A0ABU6ZTM0_9FABA</name>
<dbReference type="EMBL" id="JASCZI010273710">
    <property type="protein sequence ID" value="MED6225235.1"/>
    <property type="molecule type" value="Genomic_DNA"/>
</dbReference>
<protein>
    <submittedName>
        <fullName evidence="2">Uncharacterized protein</fullName>
    </submittedName>
</protein>
<evidence type="ECO:0000313" key="3">
    <source>
        <dbReference type="Proteomes" id="UP001341840"/>
    </source>
</evidence>
<evidence type="ECO:0000256" key="1">
    <source>
        <dbReference type="SAM" id="MobiDB-lite"/>
    </source>
</evidence>
<evidence type="ECO:0000313" key="2">
    <source>
        <dbReference type="EMBL" id="MED6225235.1"/>
    </source>
</evidence>